<dbReference type="OrthoDB" id="9771302at2"/>
<dbReference type="InterPro" id="IPR016040">
    <property type="entry name" value="NAD(P)-bd_dom"/>
</dbReference>
<dbReference type="RefSeq" id="WP_120789155.1">
    <property type="nucleotide sequence ID" value="NZ_CP032624.1"/>
</dbReference>
<dbReference type="Gene3D" id="3.40.50.720">
    <property type="entry name" value="NAD(P)-binding Rossmann-like Domain"/>
    <property type="match status" value="1"/>
</dbReference>
<evidence type="ECO:0000313" key="2">
    <source>
        <dbReference type="EMBL" id="AYG03623.1"/>
    </source>
</evidence>
<dbReference type="InterPro" id="IPR036291">
    <property type="entry name" value="NAD(P)-bd_dom_sf"/>
</dbReference>
<dbReference type="KEGG" id="gry:D7I44_08800"/>
<dbReference type="PANTHER" id="PTHR43355">
    <property type="entry name" value="FLAVIN REDUCTASE (NADPH)"/>
    <property type="match status" value="1"/>
</dbReference>
<keyword evidence="3" id="KW-1185">Reference proteome</keyword>
<dbReference type="PANTHER" id="PTHR43355:SF2">
    <property type="entry name" value="FLAVIN REDUCTASE (NADPH)"/>
    <property type="match status" value="1"/>
</dbReference>
<proteinExistence type="predicted"/>
<dbReference type="EMBL" id="CP032624">
    <property type="protein sequence ID" value="AYG03623.1"/>
    <property type="molecule type" value="Genomic_DNA"/>
</dbReference>
<protein>
    <submittedName>
        <fullName evidence="2">NAD-dependent epimerase/dehydratase family protein</fullName>
    </submittedName>
</protein>
<dbReference type="SUPFAM" id="SSF51735">
    <property type="entry name" value="NAD(P)-binding Rossmann-fold domains"/>
    <property type="match status" value="1"/>
</dbReference>
<dbReference type="AlphaFoldDB" id="A0A387BII9"/>
<sequence>MHITVFGATGKTGRLVVEQGLSAGHRVTAVVRSSARFTADSGARPGLEVVEQASFDDPEAVAESLVDHLVFTDAAISAVGPASRKDGPVAAPVTRGILAALDRAKVRRLVTISAAPVSTPATGPEDGFLDRRIVYPLISALLKPVYDDLRAMEQELSASSVDWTAARPPRLTDGAHTRNYRTRLDGNVPRGRLLSRADLADFLLAAAGDHASAGHAVGVAY</sequence>
<evidence type="ECO:0000259" key="1">
    <source>
        <dbReference type="Pfam" id="PF13460"/>
    </source>
</evidence>
<dbReference type="GO" id="GO:0004074">
    <property type="term" value="F:biliverdin reductase [NAD(P)H] activity"/>
    <property type="evidence" value="ECO:0007669"/>
    <property type="project" value="TreeGrafter"/>
</dbReference>
<dbReference type="GO" id="GO:0042602">
    <property type="term" value="F:riboflavin reductase (NADPH) activity"/>
    <property type="evidence" value="ECO:0007669"/>
    <property type="project" value="TreeGrafter"/>
</dbReference>
<dbReference type="Pfam" id="PF13460">
    <property type="entry name" value="NAD_binding_10"/>
    <property type="match status" value="1"/>
</dbReference>
<dbReference type="InterPro" id="IPR051606">
    <property type="entry name" value="Polyketide_Oxido-like"/>
</dbReference>
<feature type="domain" description="NAD(P)-binding" evidence="1">
    <location>
        <begin position="7"/>
        <end position="208"/>
    </location>
</feature>
<gene>
    <name evidence="2" type="ORF">D7I44_08800</name>
</gene>
<organism evidence="2 3">
    <name type="scientific">Gryllotalpicola protaetiae</name>
    <dbReference type="NCBI Taxonomy" id="2419771"/>
    <lineage>
        <taxon>Bacteria</taxon>
        <taxon>Bacillati</taxon>
        <taxon>Actinomycetota</taxon>
        <taxon>Actinomycetes</taxon>
        <taxon>Micrococcales</taxon>
        <taxon>Microbacteriaceae</taxon>
        <taxon>Gryllotalpicola</taxon>
    </lineage>
</organism>
<evidence type="ECO:0000313" key="3">
    <source>
        <dbReference type="Proteomes" id="UP000275069"/>
    </source>
</evidence>
<dbReference type="Proteomes" id="UP000275069">
    <property type="component" value="Chromosome"/>
</dbReference>
<reference evidence="2 3" key="1">
    <citation type="submission" date="2018-09" db="EMBL/GenBank/DDBJ databases">
        <title>Genome sequencing of strain 2DFW10M-5.</title>
        <authorList>
            <person name="Heo J."/>
            <person name="Kim S.-J."/>
            <person name="Kwon S.-W."/>
        </authorList>
    </citation>
    <scope>NUCLEOTIDE SEQUENCE [LARGE SCALE GENOMIC DNA]</scope>
    <source>
        <strain evidence="2 3">2DFW10M-5</strain>
    </source>
</reference>
<accession>A0A387BII9</accession>
<name>A0A387BII9_9MICO</name>